<dbReference type="EMBL" id="CAEZVC010000151">
    <property type="protein sequence ID" value="CAB4635224.1"/>
    <property type="molecule type" value="Genomic_DNA"/>
</dbReference>
<evidence type="ECO:0000313" key="3">
    <source>
        <dbReference type="EMBL" id="CAB4345046.1"/>
    </source>
</evidence>
<evidence type="ECO:0000313" key="7">
    <source>
        <dbReference type="EMBL" id="CAB4803326.1"/>
    </source>
</evidence>
<evidence type="ECO:0000256" key="1">
    <source>
        <dbReference type="ARBA" id="ARBA00023002"/>
    </source>
</evidence>
<feature type="domain" description="Pyridoxamine 5'-phosphate oxidase N-terminal" evidence="2">
    <location>
        <begin position="27"/>
        <end position="129"/>
    </location>
</feature>
<evidence type="ECO:0000313" key="5">
    <source>
        <dbReference type="EMBL" id="CAB4635224.1"/>
    </source>
</evidence>
<proteinExistence type="predicted"/>
<dbReference type="Pfam" id="PF01243">
    <property type="entry name" value="PNPOx_N"/>
    <property type="match status" value="1"/>
</dbReference>
<dbReference type="EMBL" id="CAFBRD010000089">
    <property type="protein sequence ID" value="CAB5078193.1"/>
    <property type="molecule type" value="Genomic_DNA"/>
</dbReference>
<dbReference type="EMBL" id="CAEZXY010000085">
    <property type="protein sequence ID" value="CAB4718042.1"/>
    <property type="molecule type" value="Genomic_DNA"/>
</dbReference>
<dbReference type="InterPro" id="IPR052019">
    <property type="entry name" value="F420H2_bilvrd_red/Heme_oxyg"/>
</dbReference>
<evidence type="ECO:0000313" key="10">
    <source>
        <dbReference type="EMBL" id="CAB5078193.1"/>
    </source>
</evidence>
<dbReference type="GO" id="GO:0016627">
    <property type="term" value="F:oxidoreductase activity, acting on the CH-CH group of donors"/>
    <property type="evidence" value="ECO:0007669"/>
    <property type="project" value="TreeGrafter"/>
</dbReference>
<evidence type="ECO:0000259" key="2">
    <source>
        <dbReference type="Pfam" id="PF01243"/>
    </source>
</evidence>
<dbReference type="AlphaFoldDB" id="A0A6J6FPR3"/>
<organism evidence="4">
    <name type="scientific">freshwater metagenome</name>
    <dbReference type="NCBI Taxonomy" id="449393"/>
    <lineage>
        <taxon>unclassified sequences</taxon>
        <taxon>metagenomes</taxon>
        <taxon>ecological metagenomes</taxon>
    </lineage>
</organism>
<accession>A0A6J6FPR3</accession>
<dbReference type="EMBL" id="CAFAAD010000158">
    <property type="protein sequence ID" value="CAB4803326.1"/>
    <property type="molecule type" value="Genomic_DNA"/>
</dbReference>
<dbReference type="EMBL" id="CAFBOK010000084">
    <property type="protein sequence ID" value="CAB4983311.1"/>
    <property type="molecule type" value="Genomic_DNA"/>
</dbReference>
<gene>
    <name evidence="4" type="ORF">UFOPK1762_01303</name>
    <name evidence="5" type="ORF">UFOPK1906_01729</name>
    <name evidence="6" type="ORF">UFOPK2624_01507</name>
    <name evidence="7" type="ORF">UFOPK2969_01588</name>
    <name evidence="3" type="ORF">UFOPK3331_01459</name>
    <name evidence="8" type="ORF">UFOPK3785_01982</name>
    <name evidence="9" type="ORF">UFOPK3927_00848</name>
    <name evidence="10" type="ORF">UFOPK4371_01392</name>
</gene>
<dbReference type="SUPFAM" id="SSF50475">
    <property type="entry name" value="FMN-binding split barrel"/>
    <property type="match status" value="1"/>
</dbReference>
<dbReference type="GO" id="GO:0070967">
    <property type="term" value="F:coenzyme F420 binding"/>
    <property type="evidence" value="ECO:0007669"/>
    <property type="project" value="TreeGrafter"/>
</dbReference>
<dbReference type="EMBL" id="CAESAL010000062">
    <property type="protein sequence ID" value="CAB4345046.1"/>
    <property type="molecule type" value="Genomic_DNA"/>
</dbReference>
<dbReference type="GO" id="GO:0005829">
    <property type="term" value="C:cytosol"/>
    <property type="evidence" value="ECO:0007669"/>
    <property type="project" value="TreeGrafter"/>
</dbReference>
<name>A0A6J6FPR3_9ZZZZ</name>
<protein>
    <submittedName>
        <fullName evidence="4">Unannotated protein</fullName>
    </submittedName>
</protein>
<sequence length="172" mass="19535">MRPPLNLEYVLNASEKESEVMSLRLSTEEAWAVIEDAHTGIFTTLRSDGWPIALPVWFVALDRTICLGAPARTKKISRVTNDPRASFLVESGERWSELLAVHLTGRVERIEDDVSRDSVRSLIDAKYANFRTATTAMPEATSDHYASTVYLRLVPDDRILSWDNERITLRED</sequence>
<evidence type="ECO:0000313" key="6">
    <source>
        <dbReference type="EMBL" id="CAB4718042.1"/>
    </source>
</evidence>
<dbReference type="InterPro" id="IPR011576">
    <property type="entry name" value="Pyridox_Oxase_N"/>
</dbReference>
<evidence type="ECO:0000313" key="4">
    <source>
        <dbReference type="EMBL" id="CAB4590350.1"/>
    </source>
</evidence>
<keyword evidence="1" id="KW-0560">Oxidoreductase</keyword>
<dbReference type="EMBL" id="CAFBNJ010000167">
    <property type="protein sequence ID" value="CAB4966178.1"/>
    <property type="molecule type" value="Genomic_DNA"/>
</dbReference>
<evidence type="ECO:0000313" key="9">
    <source>
        <dbReference type="EMBL" id="CAB4983311.1"/>
    </source>
</evidence>
<reference evidence="4" key="1">
    <citation type="submission" date="2020-05" db="EMBL/GenBank/DDBJ databases">
        <authorList>
            <person name="Chiriac C."/>
            <person name="Salcher M."/>
            <person name="Ghai R."/>
            <person name="Kavagutti S V."/>
        </authorList>
    </citation>
    <scope>NUCLEOTIDE SEQUENCE</scope>
</reference>
<dbReference type="Gene3D" id="2.30.110.10">
    <property type="entry name" value="Electron Transport, Fmn-binding Protein, Chain A"/>
    <property type="match status" value="1"/>
</dbReference>
<dbReference type="InterPro" id="IPR012349">
    <property type="entry name" value="Split_barrel_FMN-bd"/>
</dbReference>
<dbReference type="PANTHER" id="PTHR35176">
    <property type="entry name" value="HEME OXYGENASE HI_0854-RELATED"/>
    <property type="match status" value="1"/>
</dbReference>
<dbReference type="PANTHER" id="PTHR35176:SF6">
    <property type="entry name" value="HEME OXYGENASE HI_0854-RELATED"/>
    <property type="match status" value="1"/>
</dbReference>
<dbReference type="EMBL" id="CAEZTY010000053">
    <property type="protein sequence ID" value="CAB4590350.1"/>
    <property type="molecule type" value="Genomic_DNA"/>
</dbReference>
<evidence type="ECO:0000313" key="8">
    <source>
        <dbReference type="EMBL" id="CAB4966178.1"/>
    </source>
</evidence>